<evidence type="ECO:0000313" key="4">
    <source>
        <dbReference type="Proteomes" id="UP000183868"/>
    </source>
</evidence>
<gene>
    <name evidence="1" type="ORF">Cabys_400</name>
    <name evidence="2" type="ORF">Calab_1672</name>
</gene>
<reference evidence="1 4" key="2">
    <citation type="submission" date="2016-11" db="EMBL/GenBank/DDBJ databases">
        <title>Genomic analysis of Caldithrix abyssi and proposal of a novel bacterial phylum Caldithrichaeota.</title>
        <authorList>
            <person name="Kublanov I."/>
            <person name="Sigalova O."/>
            <person name="Gavrilov S."/>
            <person name="Lebedinsky A."/>
            <person name="Ivanova N."/>
            <person name="Daum C."/>
            <person name="Reddy T."/>
            <person name="Klenk H.P."/>
            <person name="Goker M."/>
            <person name="Reva O."/>
            <person name="Miroshnichenko M."/>
            <person name="Kyprides N."/>
            <person name="Woyke T."/>
            <person name="Gelfand M."/>
        </authorList>
    </citation>
    <scope>NUCLEOTIDE SEQUENCE [LARGE SCALE GENOMIC DNA]</scope>
    <source>
        <strain evidence="1 4">LF13</strain>
    </source>
</reference>
<dbReference type="STRING" id="880073.Cabys_400"/>
<sequence>MSGIKGIVLLGRLNYVEENFDKDGLKNLLDKLNVGKESPLFQPIIISKDYPENLLTEIDEILLKHFFNNDLQKFYQLGVWHAQHIMSTYFQVYIDEQSPGGFLNQMVRLRPYLVGLGELSVSEIDPHEFYLLINYGQKYPESVRLSELGFIEEGLRLCGAKDVKSKIEEKDDISVEYKLNWK</sequence>
<proteinExistence type="predicted"/>
<dbReference type="RefSeq" id="WP_006928384.1">
    <property type="nucleotide sequence ID" value="NZ_CM001402.1"/>
</dbReference>
<dbReference type="KEGG" id="caby:Cabys_400"/>
<evidence type="ECO:0000313" key="1">
    <source>
        <dbReference type="EMBL" id="APF17151.1"/>
    </source>
</evidence>
<accession>H1XRT0</accession>
<name>H1XRT0_CALAY</name>
<evidence type="ECO:0000313" key="2">
    <source>
        <dbReference type="EMBL" id="EHO41290.1"/>
    </source>
</evidence>
<dbReference type="EMBL" id="CM001402">
    <property type="protein sequence ID" value="EHO41290.1"/>
    <property type="molecule type" value="Genomic_DNA"/>
</dbReference>
<dbReference type="InParanoid" id="H1XRT0"/>
<evidence type="ECO:0000313" key="3">
    <source>
        <dbReference type="Proteomes" id="UP000004671"/>
    </source>
</evidence>
<dbReference type="HOGENOM" id="CLU_1479455_0_0_0"/>
<dbReference type="PaxDb" id="880073-Calab_1672"/>
<organism evidence="2 3">
    <name type="scientific">Caldithrix abyssi DSM 13497</name>
    <dbReference type="NCBI Taxonomy" id="880073"/>
    <lineage>
        <taxon>Bacteria</taxon>
        <taxon>Pseudomonadati</taxon>
        <taxon>Calditrichota</taxon>
        <taxon>Calditrichia</taxon>
        <taxon>Calditrichales</taxon>
        <taxon>Calditrichaceae</taxon>
        <taxon>Caldithrix</taxon>
    </lineage>
</organism>
<reference evidence="2 3" key="1">
    <citation type="submission" date="2011-09" db="EMBL/GenBank/DDBJ databases">
        <title>The permanent draft genome of Caldithrix abyssi DSM 13497.</title>
        <authorList>
            <consortium name="US DOE Joint Genome Institute (JGI-PGF)"/>
            <person name="Lucas S."/>
            <person name="Han J."/>
            <person name="Lapidus A."/>
            <person name="Bruce D."/>
            <person name="Goodwin L."/>
            <person name="Pitluck S."/>
            <person name="Peters L."/>
            <person name="Kyrpides N."/>
            <person name="Mavromatis K."/>
            <person name="Ivanova N."/>
            <person name="Mikhailova N."/>
            <person name="Chertkov O."/>
            <person name="Detter J.C."/>
            <person name="Tapia R."/>
            <person name="Han C."/>
            <person name="Land M."/>
            <person name="Hauser L."/>
            <person name="Markowitz V."/>
            <person name="Cheng J.-F."/>
            <person name="Hugenholtz P."/>
            <person name="Woyke T."/>
            <person name="Wu D."/>
            <person name="Spring S."/>
            <person name="Brambilla E."/>
            <person name="Klenk H.-P."/>
            <person name="Eisen J.A."/>
        </authorList>
    </citation>
    <scope>NUCLEOTIDE SEQUENCE [LARGE SCALE GENOMIC DNA]</scope>
    <source>
        <strain evidence="2 3">DSM 13497</strain>
    </source>
</reference>
<dbReference type="Proteomes" id="UP000183868">
    <property type="component" value="Chromosome"/>
</dbReference>
<dbReference type="AlphaFoldDB" id="H1XRT0"/>
<dbReference type="Proteomes" id="UP000004671">
    <property type="component" value="Chromosome"/>
</dbReference>
<protein>
    <submittedName>
        <fullName evidence="1">Myxococcales-restricted protein, TIGR02265 family</fullName>
    </submittedName>
</protein>
<dbReference type="EMBL" id="CP018099">
    <property type="protein sequence ID" value="APF17151.1"/>
    <property type="molecule type" value="Genomic_DNA"/>
</dbReference>
<keyword evidence="3" id="KW-1185">Reference proteome</keyword>